<feature type="region of interest" description="Disordered" evidence="2">
    <location>
        <begin position="1"/>
        <end position="48"/>
    </location>
</feature>
<dbReference type="InterPro" id="IPR007955">
    <property type="entry name" value="Bystin"/>
</dbReference>
<keyword evidence="4" id="KW-1185">Reference proteome</keyword>
<evidence type="ECO:0000256" key="1">
    <source>
        <dbReference type="ARBA" id="ARBA00007114"/>
    </source>
</evidence>
<dbReference type="PANTHER" id="PTHR12821">
    <property type="entry name" value="BYSTIN"/>
    <property type="match status" value="1"/>
</dbReference>
<dbReference type="GO" id="GO:0016973">
    <property type="term" value="P:poly(A)+ mRNA export from nucleus"/>
    <property type="evidence" value="ECO:0007669"/>
    <property type="project" value="EnsemblFungi"/>
</dbReference>
<accession>A0A232LPS9</accession>
<dbReference type="OrthoDB" id="2192561at2759"/>
<reference evidence="3 4" key="1">
    <citation type="journal article" date="2015" name="Environ. Microbiol.">
        <title>Metagenome sequence of Elaphomyces granulatus from sporocarp tissue reveals Ascomycota ectomycorrhizal fingerprints of genome expansion and a Proteobacteria-rich microbiome.</title>
        <authorList>
            <person name="Quandt C.A."/>
            <person name="Kohler A."/>
            <person name="Hesse C.N."/>
            <person name="Sharpton T.J."/>
            <person name="Martin F."/>
            <person name="Spatafora J.W."/>
        </authorList>
    </citation>
    <scope>NUCLEOTIDE SEQUENCE [LARGE SCALE GENOMIC DNA]</scope>
    <source>
        <strain evidence="3 4">OSC145934</strain>
    </source>
</reference>
<organism evidence="3 4">
    <name type="scientific">Elaphomyces granulatus</name>
    <dbReference type="NCBI Taxonomy" id="519963"/>
    <lineage>
        <taxon>Eukaryota</taxon>
        <taxon>Fungi</taxon>
        <taxon>Dikarya</taxon>
        <taxon>Ascomycota</taxon>
        <taxon>Pezizomycotina</taxon>
        <taxon>Eurotiomycetes</taxon>
        <taxon>Eurotiomycetidae</taxon>
        <taxon>Eurotiales</taxon>
        <taxon>Elaphomycetaceae</taxon>
        <taxon>Elaphomyces</taxon>
    </lineage>
</organism>
<dbReference type="GO" id="GO:0032040">
    <property type="term" value="C:small-subunit processome"/>
    <property type="evidence" value="ECO:0007669"/>
    <property type="project" value="EnsemblFungi"/>
</dbReference>
<protein>
    <recommendedName>
        <fullName evidence="5">Bystin</fullName>
    </recommendedName>
</protein>
<dbReference type="GO" id="GO:0030686">
    <property type="term" value="C:90S preribosome"/>
    <property type="evidence" value="ECO:0007669"/>
    <property type="project" value="EnsemblFungi"/>
</dbReference>
<dbReference type="Proteomes" id="UP000243515">
    <property type="component" value="Unassembled WGS sequence"/>
</dbReference>
<gene>
    <name evidence="3" type="ORF">Egran_06093</name>
</gene>
<evidence type="ECO:0000313" key="3">
    <source>
        <dbReference type="EMBL" id="OXV06139.1"/>
    </source>
</evidence>
<dbReference type="PANTHER" id="PTHR12821:SF0">
    <property type="entry name" value="BYSTIN"/>
    <property type="match status" value="1"/>
</dbReference>
<dbReference type="GO" id="GO:0005737">
    <property type="term" value="C:cytoplasm"/>
    <property type="evidence" value="ECO:0007669"/>
    <property type="project" value="EnsemblFungi"/>
</dbReference>
<dbReference type="AlphaFoldDB" id="A0A232LPS9"/>
<sequence length="497" mass="55076">MPKAVTPRSATSRRHNPLTDDILSSGLLRTKSTKRRSRSGEDDYENGSQYIDAKASRKILRIGQDLVEEEAAEKEAGLGEAEKINSAFDFASRFDGDEQVSDDEEKHAEDQWDDEEVEEVEVDPDDLHMFHKFIPGGEQDPIFDSHQPNGSDAGEGTNLAELILEKIAAYEAREAGQNQPSIHGGGAPEDAVQIPAKALEVFEKVGLILSRYKSGPLPKPFKILPTLPQWSIFLDITRPDSWTPNAVYAGMRIFISSKPAIAQEFISTVLLERVRQEIHETRKLNVHVYNALKKALYKPACFFKGFLFPLVSSGACTLREAHIISSVIARVSIPVLHSAAALLHLCEISAEQTSTSLSSEGTGATNIFIRVFLEKKYALPYKVIDALVFHFLRFRGSNALDDVAMVDSQPPSAASAKNFKLPVLWHQSLLVFAQRYRNDITEDQREALFDLLLVRGHKDIGPEVRRELLAGRGRGVVVPDNDGKSATAGDDTMDVEM</sequence>
<comment type="caution">
    <text evidence="3">The sequence shown here is derived from an EMBL/GenBank/DDBJ whole genome shotgun (WGS) entry which is preliminary data.</text>
</comment>
<dbReference type="Pfam" id="PF05291">
    <property type="entry name" value="Bystin"/>
    <property type="match status" value="1"/>
</dbReference>
<dbReference type="EMBL" id="NPHW01006076">
    <property type="protein sequence ID" value="OXV06139.1"/>
    <property type="molecule type" value="Genomic_DNA"/>
</dbReference>
<evidence type="ECO:0008006" key="5">
    <source>
        <dbReference type="Google" id="ProtNLM"/>
    </source>
</evidence>
<dbReference type="GO" id="GO:0030688">
    <property type="term" value="C:preribosome, small subunit precursor"/>
    <property type="evidence" value="ECO:0007669"/>
    <property type="project" value="EnsemblFungi"/>
</dbReference>
<feature type="region of interest" description="Disordered" evidence="2">
    <location>
        <begin position="95"/>
        <end position="117"/>
    </location>
</feature>
<comment type="similarity">
    <text evidence="1">Belongs to the bystin family.</text>
</comment>
<dbReference type="GO" id="GO:0000447">
    <property type="term" value="P:endonucleolytic cleavage in ITS1 to separate SSU-rRNA from 5.8S rRNA and LSU-rRNA from tricistronic rRNA transcript (SSU-rRNA, 5.8S rRNA, LSU-rRNA)"/>
    <property type="evidence" value="ECO:0007669"/>
    <property type="project" value="EnsemblFungi"/>
</dbReference>
<name>A0A232LPS9_9EURO</name>
<evidence type="ECO:0000256" key="2">
    <source>
        <dbReference type="SAM" id="MobiDB-lite"/>
    </source>
</evidence>
<evidence type="ECO:0000313" key="4">
    <source>
        <dbReference type="Proteomes" id="UP000243515"/>
    </source>
</evidence>
<dbReference type="GO" id="GO:0030515">
    <property type="term" value="F:snoRNA binding"/>
    <property type="evidence" value="ECO:0007669"/>
    <property type="project" value="EnsemblFungi"/>
</dbReference>
<proteinExistence type="inferred from homology"/>